<dbReference type="SMART" id="SM00804">
    <property type="entry name" value="TAP_C"/>
    <property type="match status" value="1"/>
</dbReference>
<accession>A0A6A6VZG9</accession>
<keyword evidence="15" id="KW-1185">Reference proteome</keyword>
<keyword evidence="4" id="KW-0963">Cytoplasm</keyword>
<evidence type="ECO:0000256" key="8">
    <source>
        <dbReference type="ARBA" id="ARBA00023242"/>
    </source>
</evidence>
<reference evidence="14" key="1">
    <citation type="journal article" date="2020" name="Stud. Mycol.">
        <title>101 Dothideomycetes genomes: a test case for predicting lifestyles and emergence of pathogens.</title>
        <authorList>
            <person name="Haridas S."/>
            <person name="Albert R."/>
            <person name="Binder M."/>
            <person name="Bloem J."/>
            <person name="Labutti K."/>
            <person name="Salamov A."/>
            <person name="Andreopoulos B."/>
            <person name="Baker S."/>
            <person name="Barry K."/>
            <person name="Bills G."/>
            <person name="Bluhm B."/>
            <person name="Cannon C."/>
            <person name="Castanera R."/>
            <person name="Culley D."/>
            <person name="Daum C."/>
            <person name="Ezra D."/>
            <person name="Gonzalez J."/>
            <person name="Henrissat B."/>
            <person name="Kuo A."/>
            <person name="Liang C."/>
            <person name="Lipzen A."/>
            <person name="Lutzoni F."/>
            <person name="Magnuson J."/>
            <person name="Mondo S."/>
            <person name="Nolan M."/>
            <person name="Ohm R."/>
            <person name="Pangilinan J."/>
            <person name="Park H.-J."/>
            <person name="Ramirez L."/>
            <person name="Alfaro M."/>
            <person name="Sun H."/>
            <person name="Tritt A."/>
            <person name="Yoshinaga Y."/>
            <person name="Zwiers L.-H."/>
            <person name="Turgeon B."/>
            <person name="Goodwin S."/>
            <person name="Spatafora J."/>
            <person name="Crous P."/>
            <person name="Grigoriev I."/>
        </authorList>
    </citation>
    <scope>NUCLEOTIDE SEQUENCE</scope>
    <source>
        <strain evidence="14">CBS 121739</strain>
    </source>
</reference>
<dbReference type="PANTHER" id="PTHR10662:SF22">
    <property type="entry name" value="NUCLEAR RNA EXPORT FACTOR 1"/>
    <property type="match status" value="1"/>
</dbReference>
<dbReference type="Proteomes" id="UP000799437">
    <property type="component" value="Unassembled WGS sequence"/>
</dbReference>
<dbReference type="InterPro" id="IPR001611">
    <property type="entry name" value="Leu-rich_rpt"/>
</dbReference>
<keyword evidence="8" id="KW-0539">Nucleus</keyword>
<dbReference type="Pfam" id="PF24048">
    <property type="entry name" value="LRR_NXF1-5"/>
    <property type="match status" value="1"/>
</dbReference>
<name>A0A6A6VZG9_9PEZI</name>
<dbReference type="Gene3D" id="1.10.8.10">
    <property type="entry name" value="DNA helicase RuvA subunit, C-terminal domain"/>
    <property type="match status" value="1"/>
</dbReference>
<dbReference type="SUPFAM" id="SSF46934">
    <property type="entry name" value="UBA-like"/>
    <property type="match status" value="1"/>
</dbReference>
<dbReference type="InterPro" id="IPR057125">
    <property type="entry name" value="NXF1/2/3/5-like_LRR"/>
</dbReference>
<evidence type="ECO:0000256" key="7">
    <source>
        <dbReference type="ARBA" id="ARBA00022816"/>
    </source>
</evidence>
<dbReference type="CDD" id="cd14342">
    <property type="entry name" value="UBA_TAP-C"/>
    <property type="match status" value="1"/>
</dbReference>
<dbReference type="FunFam" id="1.10.8.10:FF:000018">
    <property type="entry name" value="Nuclear RNA export factor 1"/>
    <property type="match status" value="1"/>
</dbReference>
<evidence type="ECO:0000256" key="3">
    <source>
        <dbReference type="ARBA" id="ARBA00022448"/>
    </source>
</evidence>
<evidence type="ECO:0000313" key="15">
    <source>
        <dbReference type="Proteomes" id="UP000799437"/>
    </source>
</evidence>
<organism evidence="14 15">
    <name type="scientific">Pseudovirgaria hyperparasitica</name>
    <dbReference type="NCBI Taxonomy" id="470096"/>
    <lineage>
        <taxon>Eukaryota</taxon>
        <taxon>Fungi</taxon>
        <taxon>Dikarya</taxon>
        <taxon>Ascomycota</taxon>
        <taxon>Pezizomycotina</taxon>
        <taxon>Dothideomycetes</taxon>
        <taxon>Dothideomycetes incertae sedis</taxon>
        <taxon>Acrospermales</taxon>
        <taxon>Acrospermaceae</taxon>
        <taxon>Pseudovirgaria</taxon>
    </lineage>
</organism>
<evidence type="ECO:0000259" key="13">
    <source>
        <dbReference type="PROSITE" id="PS51281"/>
    </source>
</evidence>
<evidence type="ECO:0000259" key="12">
    <source>
        <dbReference type="PROSITE" id="PS50177"/>
    </source>
</evidence>
<dbReference type="InterPro" id="IPR032710">
    <property type="entry name" value="NTF2-like_dom_sf"/>
</dbReference>
<dbReference type="PANTHER" id="PTHR10662">
    <property type="entry name" value="NUCLEAR RNA EXPORT FACTOR"/>
    <property type="match status" value="1"/>
</dbReference>
<dbReference type="SUPFAM" id="SSF52058">
    <property type="entry name" value="L domain-like"/>
    <property type="match status" value="1"/>
</dbReference>
<protein>
    <recommendedName>
        <fullName evidence="10">mRNA export factor MEX67</fullName>
    </recommendedName>
</protein>
<dbReference type="GO" id="GO:0042272">
    <property type="term" value="C:nuclear RNA export factor complex"/>
    <property type="evidence" value="ECO:0007669"/>
    <property type="project" value="UniProtKB-ARBA"/>
</dbReference>
<evidence type="ECO:0000256" key="4">
    <source>
        <dbReference type="ARBA" id="ARBA00022490"/>
    </source>
</evidence>
<dbReference type="GeneID" id="54480390"/>
<dbReference type="PROSITE" id="PS51450">
    <property type="entry name" value="LRR"/>
    <property type="match status" value="1"/>
</dbReference>
<dbReference type="Pfam" id="PF22602">
    <property type="entry name" value="NXF_NTF2"/>
    <property type="match status" value="1"/>
</dbReference>
<dbReference type="RefSeq" id="XP_033596652.1">
    <property type="nucleotide sequence ID" value="XM_033739336.1"/>
</dbReference>
<dbReference type="OrthoDB" id="25872at2759"/>
<evidence type="ECO:0000256" key="11">
    <source>
        <dbReference type="SAM" id="MobiDB-lite"/>
    </source>
</evidence>
<dbReference type="InterPro" id="IPR002075">
    <property type="entry name" value="NTF2_dom"/>
</dbReference>
<evidence type="ECO:0000256" key="9">
    <source>
        <dbReference type="ARBA" id="ARBA00055253"/>
    </source>
</evidence>
<dbReference type="GO" id="GO:0016973">
    <property type="term" value="P:poly(A)+ mRNA export from nucleus"/>
    <property type="evidence" value="ECO:0007669"/>
    <property type="project" value="TreeGrafter"/>
</dbReference>
<evidence type="ECO:0000256" key="10">
    <source>
        <dbReference type="ARBA" id="ARBA00069694"/>
    </source>
</evidence>
<gene>
    <name evidence="14" type="ORF">EJ05DRAFT_152509</name>
</gene>
<dbReference type="InterPro" id="IPR009060">
    <property type="entry name" value="UBA-like_sf"/>
</dbReference>
<evidence type="ECO:0000256" key="6">
    <source>
        <dbReference type="ARBA" id="ARBA00022737"/>
    </source>
</evidence>
<comment type="subcellular location">
    <subcellularLocation>
        <location evidence="1">Nucleus</location>
    </subcellularLocation>
</comment>
<dbReference type="FunFam" id="3.80.10.10:FF:000296">
    <property type="entry name" value="mRNA export factor MEX67"/>
    <property type="match status" value="1"/>
</dbReference>
<evidence type="ECO:0000256" key="2">
    <source>
        <dbReference type="ARBA" id="ARBA00009285"/>
    </source>
</evidence>
<keyword evidence="6" id="KW-0677">Repeat</keyword>
<dbReference type="AlphaFoldDB" id="A0A6A6VZG9"/>
<keyword evidence="5" id="KW-0433">Leucine-rich repeat</keyword>
<feature type="region of interest" description="Disordered" evidence="11">
    <location>
        <begin position="1"/>
        <end position="73"/>
    </location>
</feature>
<feature type="compositionally biased region" description="Low complexity" evidence="11">
    <location>
        <begin position="56"/>
        <end position="67"/>
    </location>
</feature>
<dbReference type="FunFam" id="3.10.450.50:FF:000013">
    <property type="entry name" value="mRNA export factor mex67"/>
    <property type="match status" value="1"/>
</dbReference>
<dbReference type="GO" id="GO:0003723">
    <property type="term" value="F:RNA binding"/>
    <property type="evidence" value="ECO:0007669"/>
    <property type="project" value="TreeGrafter"/>
</dbReference>
<evidence type="ECO:0000256" key="1">
    <source>
        <dbReference type="ARBA" id="ARBA00004123"/>
    </source>
</evidence>
<dbReference type="InterPro" id="IPR018222">
    <property type="entry name" value="Nuclear_transport_factor_2_euk"/>
</dbReference>
<dbReference type="Pfam" id="PF03943">
    <property type="entry name" value="TAP_C"/>
    <property type="match status" value="1"/>
</dbReference>
<dbReference type="InterPro" id="IPR005637">
    <property type="entry name" value="TAP_C_dom"/>
</dbReference>
<keyword evidence="7" id="KW-0509">mRNA transport</keyword>
<dbReference type="Gene3D" id="3.10.450.50">
    <property type="match status" value="1"/>
</dbReference>
<keyword evidence="3" id="KW-0813">Transport</keyword>
<sequence length="649" mass="71511">MAPAVSKRVASSDGFARGAAHKRRSGVRTDRDGDLMMDATPRNQNNKIGKGRGKPTTNTSTTTTNGTAKPRNNIHAKSTQNAIIRHLTSGNANIKQAQPSNIKSVKVSGWKNSKASTNEDGGVHSLLTFLEKKVTTNLTKKSISNGNRKPVQVSLKKYHIDGDAVIISTTPDVGASLCVMNKWVWAGVNLQIEPAQQSNAFSDKNGGDQEMQADARPILTDLISRRYNADLKLLDLSGLASDPQLKANGVLTSIAQPANFFPALMKVCDEQFKTAQEKRDTVFSVTLANNDLRSVSPVTTLAQTFPDLKNLDLSNNKIPTLSSMINWKHKFRALDQLLLNGNPLEQQDPAFYIQIRNWYPALRTLNNQQIRTDQEALQSSHGVKKALPVRGPMFHDEGDIAKNFIISFFAGYDTDRAALVNMYYDTESIFSFSLNNRGISDPLSRQKMEKQEWDAYIRKSRNLKALSHLPARVNRQYTGPAKILEIISSLPKTRHPDLGNSGQKWCIECQSLPSVPDATRQHPGGVGGLIIDIHGEFEELDERAGNAEKSRSFDRNFVLGPGVNGGVRIVSDTLTIRAYGGFAAWKPDELESNGQQEPLITEVCRRTGMIVSFSKQCLEESGWNLEEAIQRFEGAKAAGLIPAEAFVQA</sequence>
<dbReference type="PROSITE" id="PS50177">
    <property type="entry name" value="NTF2_DOMAIN"/>
    <property type="match status" value="1"/>
</dbReference>
<comment type="function">
    <text evidence="9">Involved in the export of mRNA from the nucleus to the cytoplasm.</text>
</comment>
<dbReference type="SUPFAM" id="SSF54427">
    <property type="entry name" value="NTF2-like"/>
    <property type="match status" value="1"/>
</dbReference>
<dbReference type="InterPro" id="IPR030217">
    <property type="entry name" value="NXF_fam"/>
</dbReference>
<dbReference type="PROSITE" id="PS51281">
    <property type="entry name" value="TAP_C"/>
    <property type="match status" value="1"/>
</dbReference>
<dbReference type="Gene3D" id="3.80.10.10">
    <property type="entry name" value="Ribonuclease Inhibitor"/>
    <property type="match status" value="1"/>
</dbReference>
<evidence type="ECO:0000313" key="14">
    <source>
        <dbReference type="EMBL" id="KAF2754201.1"/>
    </source>
</evidence>
<dbReference type="EMBL" id="ML996581">
    <property type="protein sequence ID" value="KAF2754201.1"/>
    <property type="molecule type" value="Genomic_DNA"/>
</dbReference>
<proteinExistence type="inferred from homology"/>
<dbReference type="InterPro" id="IPR032675">
    <property type="entry name" value="LRR_dom_sf"/>
</dbReference>
<feature type="domain" description="TAP-C" evidence="13">
    <location>
        <begin position="594"/>
        <end position="649"/>
    </location>
</feature>
<comment type="similarity">
    <text evidence="2">Belongs to the NXF family.</text>
</comment>
<evidence type="ECO:0000256" key="5">
    <source>
        <dbReference type="ARBA" id="ARBA00022614"/>
    </source>
</evidence>
<feature type="domain" description="NTF2" evidence="12">
    <location>
        <begin position="400"/>
        <end position="576"/>
    </location>
</feature>